<dbReference type="GO" id="GO:0000105">
    <property type="term" value="P:L-histidine biosynthetic process"/>
    <property type="evidence" value="ECO:0007669"/>
    <property type="project" value="InterPro"/>
</dbReference>
<keyword evidence="11" id="KW-1185">Reference proteome</keyword>
<organism evidence="10 11">
    <name type="scientific">Asticcacaulis taihuensis</name>
    <dbReference type="NCBI Taxonomy" id="260084"/>
    <lineage>
        <taxon>Bacteria</taxon>
        <taxon>Pseudomonadati</taxon>
        <taxon>Pseudomonadota</taxon>
        <taxon>Alphaproteobacteria</taxon>
        <taxon>Caulobacterales</taxon>
        <taxon>Caulobacteraceae</taxon>
        <taxon>Asticcacaulis</taxon>
    </lineage>
</organism>
<evidence type="ECO:0000256" key="1">
    <source>
        <dbReference type="ARBA" id="ARBA00010178"/>
    </source>
</evidence>
<gene>
    <name evidence="10" type="ORF">SAMN02927928_1167</name>
</gene>
<comment type="cofactor">
    <cofactor evidence="8">
        <name>Zn(2+)</name>
        <dbReference type="ChEBI" id="CHEBI:29105"/>
    </cofactor>
    <text evidence="8">Binds 1 zinc ion per subunit.</text>
</comment>
<dbReference type="STRING" id="260084.SAMN02927928_1167"/>
<feature type="binding site" evidence="8">
    <location>
        <position position="265"/>
    </location>
    <ligand>
        <name>Zn(2+)</name>
        <dbReference type="ChEBI" id="CHEBI:29105"/>
    </ligand>
</feature>
<dbReference type="GO" id="GO:0004399">
    <property type="term" value="F:histidinol dehydrogenase activity"/>
    <property type="evidence" value="ECO:0007669"/>
    <property type="project" value="InterPro"/>
</dbReference>
<dbReference type="PIRSF" id="PIRSF000099">
    <property type="entry name" value="Histidinol_dh"/>
    <property type="match status" value="1"/>
</dbReference>
<keyword evidence="4 5" id="KW-0560">Oxidoreductase</keyword>
<feature type="binding site" evidence="7">
    <location>
        <position position="240"/>
    </location>
    <ligand>
        <name>substrate</name>
    </ligand>
</feature>
<evidence type="ECO:0000256" key="8">
    <source>
        <dbReference type="PIRSR" id="PIRSR000099-4"/>
    </source>
</evidence>
<dbReference type="Gene3D" id="3.40.50.1980">
    <property type="entry name" value="Nitrogenase molybdenum iron protein domain"/>
    <property type="match status" value="2"/>
</dbReference>
<evidence type="ECO:0000256" key="2">
    <source>
        <dbReference type="ARBA" id="ARBA00022723"/>
    </source>
</evidence>
<dbReference type="GO" id="GO:0005829">
    <property type="term" value="C:cytosol"/>
    <property type="evidence" value="ECO:0007669"/>
    <property type="project" value="TreeGrafter"/>
</dbReference>
<name>A0A1G4QFX9_9CAUL</name>
<evidence type="ECO:0000256" key="4">
    <source>
        <dbReference type="ARBA" id="ARBA00023002"/>
    </source>
</evidence>
<feature type="active site" description="Proton acceptor" evidence="6">
    <location>
        <position position="330"/>
    </location>
</feature>
<dbReference type="InterPro" id="IPR001692">
    <property type="entry name" value="Histidinol_DH_CS"/>
</dbReference>
<keyword evidence="3 8" id="KW-0862">Zinc</keyword>
<feature type="active site" description="Proton acceptor" evidence="6">
    <location>
        <position position="329"/>
    </location>
</feature>
<dbReference type="OrthoDB" id="9805269at2"/>
<dbReference type="RefSeq" id="WP_090646128.1">
    <property type="nucleotide sequence ID" value="NZ_CBCRYE010000001.1"/>
</dbReference>
<feature type="binding site" evidence="7">
    <location>
        <position position="330"/>
    </location>
    <ligand>
        <name>substrate</name>
    </ligand>
</feature>
<evidence type="ECO:0000256" key="3">
    <source>
        <dbReference type="ARBA" id="ARBA00022833"/>
    </source>
</evidence>
<sequence>MKTFVWKNLNAAERKAALARPENRRDARVVETVRTIFDDVDARGFAAVSDWSVKLDGHAPRYVKLDSATVDAARSSLAAEDLAAMELAVENVRAFQQAELPTNGPLIAPKPGLSLQRVYRPITTAGLYIPGGTAPLFSTLIMTAVPALVAGVPNRVCVMPPARDGSIHPMMIATAAASGLADMWLVGGAHAIAGLALGAFDNSPPADKLFGPGNKYVAEAKRLATERVSGLAIDMPAGPSELLVIADDTAHVKLVAADLLSQAEHDADAQVILVALSADITAKIDAEVEVQVSRLPRETIARASLEQARLFVVSSLEEAAEVSNLYGPEHLAIQVADVDALIPQLTAAGTIFAGTYAAETFGDYAAGPSHVLPTDGAARAWDGITVRSFLTSFVVQKATREGAAAIAPAAARLARLEGLEAHALAADFRLEI</sequence>
<dbReference type="SUPFAM" id="SSF53720">
    <property type="entry name" value="ALDH-like"/>
    <property type="match status" value="1"/>
</dbReference>
<dbReference type="PRINTS" id="PR00083">
    <property type="entry name" value="HOLDHDRGNASE"/>
</dbReference>
<dbReference type="PROSITE" id="PS00611">
    <property type="entry name" value="HISOL_DEHYDROGENASE"/>
    <property type="match status" value="1"/>
</dbReference>
<reference evidence="11" key="1">
    <citation type="submission" date="2016-10" db="EMBL/GenBank/DDBJ databases">
        <authorList>
            <person name="Varghese N."/>
            <person name="Submissions S."/>
        </authorList>
    </citation>
    <scope>NUCLEOTIDE SEQUENCE [LARGE SCALE GENOMIC DNA]</scope>
    <source>
        <strain evidence="11">CGMCC 1.3431</strain>
    </source>
</reference>
<comment type="similarity">
    <text evidence="1 5 9">Belongs to the histidinol dehydrogenase family.</text>
</comment>
<feature type="binding site" evidence="8">
    <location>
        <position position="363"/>
    </location>
    <ligand>
        <name>Zn(2+)</name>
        <dbReference type="ChEBI" id="CHEBI:29105"/>
    </ligand>
</feature>
<feature type="binding site" evidence="8">
    <location>
        <position position="422"/>
    </location>
    <ligand>
        <name>Zn(2+)</name>
        <dbReference type="ChEBI" id="CHEBI:29105"/>
    </ligand>
</feature>
<feature type="binding site" evidence="7">
    <location>
        <position position="422"/>
    </location>
    <ligand>
        <name>substrate</name>
    </ligand>
</feature>
<proteinExistence type="inferred from homology"/>
<evidence type="ECO:0000256" key="9">
    <source>
        <dbReference type="RuleBase" id="RU004175"/>
    </source>
</evidence>
<dbReference type="AlphaFoldDB" id="A0A1G4QFX9"/>
<accession>A0A1G4QFX9</accession>
<dbReference type="InterPro" id="IPR016161">
    <property type="entry name" value="Ald_DH/histidinol_DH"/>
</dbReference>
<dbReference type="PANTHER" id="PTHR21256:SF2">
    <property type="entry name" value="HISTIDINE BIOSYNTHESIS TRIFUNCTIONAL PROTEIN"/>
    <property type="match status" value="1"/>
</dbReference>
<dbReference type="CDD" id="cd06572">
    <property type="entry name" value="Histidinol_dh"/>
    <property type="match status" value="1"/>
</dbReference>
<feature type="binding site" evidence="8">
    <location>
        <position position="262"/>
    </location>
    <ligand>
        <name>Zn(2+)</name>
        <dbReference type="ChEBI" id="CHEBI:29105"/>
    </ligand>
</feature>
<dbReference type="Proteomes" id="UP000199150">
    <property type="component" value="Unassembled WGS sequence"/>
</dbReference>
<dbReference type="FunFam" id="3.40.50.1980:FF:000001">
    <property type="entry name" value="Histidinol dehydrogenase"/>
    <property type="match status" value="1"/>
</dbReference>
<evidence type="ECO:0000313" key="10">
    <source>
        <dbReference type="EMBL" id="SCW43009.1"/>
    </source>
</evidence>
<dbReference type="InterPro" id="IPR012131">
    <property type="entry name" value="Hstdl_DH"/>
</dbReference>
<dbReference type="Pfam" id="PF00815">
    <property type="entry name" value="Histidinol_dh"/>
    <property type="match status" value="1"/>
</dbReference>
<keyword evidence="2 8" id="KW-0479">Metal-binding</keyword>
<dbReference type="Gene3D" id="1.20.5.1300">
    <property type="match status" value="1"/>
</dbReference>
<dbReference type="GO" id="GO:0046872">
    <property type="term" value="F:metal ion binding"/>
    <property type="evidence" value="ECO:0007669"/>
    <property type="project" value="UniProtKB-KW"/>
</dbReference>
<evidence type="ECO:0000313" key="11">
    <source>
        <dbReference type="Proteomes" id="UP000199150"/>
    </source>
</evidence>
<evidence type="ECO:0000256" key="7">
    <source>
        <dbReference type="PIRSR" id="PIRSR000099-3"/>
    </source>
</evidence>
<dbReference type="GO" id="GO:0051287">
    <property type="term" value="F:NAD binding"/>
    <property type="evidence" value="ECO:0007669"/>
    <property type="project" value="InterPro"/>
</dbReference>
<protein>
    <submittedName>
        <fullName evidence="10">Histidinol dehydrogenase</fullName>
    </submittedName>
</protein>
<dbReference type="InterPro" id="IPR022695">
    <property type="entry name" value="Histidinol_DH_monofunct"/>
</dbReference>
<feature type="binding site" evidence="7">
    <location>
        <position position="265"/>
    </location>
    <ligand>
        <name>substrate</name>
    </ligand>
</feature>
<evidence type="ECO:0000256" key="6">
    <source>
        <dbReference type="PIRSR" id="PIRSR000099-1"/>
    </source>
</evidence>
<evidence type="ECO:0000256" key="5">
    <source>
        <dbReference type="PIRNR" id="PIRNR000099"/>
    </source>
</evidence>
<dbReference type="NCBIfam" id="TIGR00069">
    <property type="entry name" value="hisD"/>
    <property type="match status" value="1"/>
</dbReference>
<feature type="binding site" evidence="7">
    <location>
        <position position="363"/>
    </location>
    <ligand>
        <name>substrate</name>
    </ligand>
</feature>
<feature type="binding site" evidence="7">
    <location>
        <position position="417"/>
    </location>
    <ligand>
        <name>substrate</name>
    </ligand>
</feature>
<dbReference type="PANTHER" id="PTHR21256">
    <property type="entry name" value="HISTIDINOL DEHYDROGENASE HDH"/>
    <property type="match status" value="1"/>
</dbReference>
<dbReference type="EMBL" id="FMTS01000001">
    <property type="protein sequence ID" value="SCW43009.1"/>
    <property type="molecule type" value="Genomic_DNA"/>
</dbReference>
<feature type="binding site" evidence="7">
    <location>
        <position position="262"/>
    </location>
    <ligand>
        <name>substrate</name>
    </ligand>
</feature>